<dbReference type="EMBL" id="JBHTLS010000129">
    <property type="protein sequence ID" value="MFD1105905.1"/>
    <property type="molecule type" value="Genomic_DNA"/>
</dbReference>
<dbReference type="PANTHER" id="PTHR30524:SF0">
    <property type="entry name" value="ALTRONATE OXIDOREDUCTASE-RELATED"/>
    <property type="match status" value="1"/>
</dbReference>
<accession>A0ABW3P2F0</accession>
<reference evidence="6" key="1">
    <citation type="journal article" date="2019" name="Int. J. Syst. Evol. Microbiol.">
        <title>The Global Catalogue of Microorganisms (GCM) 10K type strain sequencing project: providing services to taxonomists for standard genome sequencing and annotation.</title>
        <authorList>
            <consortium name="The Broad Institute Genomics Platform"/>
            <consortium name="The Broad Institute Genome Sequencing Center for Infectious Disease"/>
            <person name="Wu L."/>
            <person name="Ma J."/>
        </authorList>
    </citation>
    <scope>NUCLEOTIDE SEQUENCE [LARGE SCALE GENOMIC DNA]</scope>
    <source>
        <strain evidence="6">CCUG 54329</strain>
    </source>
</reference>
<protein>
    <submittedName>
        <fullName evidence="5">Mannitol dehydrogenase family protein</fullName>
    </submittedName>
</protein>
<feature type="domain" description="Mannitol dehydrogenase N-terminal" evidence="3">
    <location>
        <begin position="2"/>
        <end position="221"/>
    </location>
</feature>
<dbReference type="Pfam" id="PF08125">
    <property type="entry name" value="Mannitol_dh_C"/>
    <property type="match status" value="1"/>
</dbReference>
<gene>
    <name evidence="5" type="ORF">ACFQ24_13655</name>
</gene>
<dbReference type="Pfam" id="PF01232">
    <property type="entry name" value="Mannitol_dh"/>
    <property type="match status" value="1"/>
</dbReference>
<feature type="domain" description="Mannitol dehydrogenase C-terminal" evidence="4">
    <location>
        <begin position="238"/>
        <end position="340"/>
    </location>
</feature>
<organism evidence="5 6">
    <name type="scientific">Sphingobium olei</name>
    <dbReference type="NCBI Taxonomy" id="420955"/>
    <lineage>
        <taxon>Bacteria</taxon>
        <taxon>Pseudomonadati</taxon>
        <taxon>Pseudomonadota</taxon>
        <taxon>Alphaproteobacteria</taxon>
        <taxon>Sphingomonadales</taxon>
        <taxon>Sphingomonadaceae</taxon>
        <taxon>Sphingobium</taxon>
    </lineage>
</organism>
<keyword evidence="6" id="KW-1185">Reference proteome</keyword>
<dbReference type="RefSeq" id="WP_380912090.1">
    <property type="nucleotide sequence ID" value="NZ_JBHTLS010000129.1"/>
</dbReference>
<dbReference type="SUPFAM" id="SSF48179">
    <property type="entry name" value="6-phosphogluconate dehydrogenase C-terminal domain-like"/>
    <property type="match status" value="1"/>
</dbReference>
<evidence type="ECO:0000256" key="2">
    <source>
        <dbReference type="ARBA" id="ARBA00023027"/>
    </source>
</evidence>
<dbReference type="InterPro" id="IPR013131">
    <property type="entry name" value="Mannitol_DH_N"/>
</dbReference>
<dbReference type="InterPro" id="IPR008927">
    <property type="entry name" value="6-PGluconate_DH-like_C_sf"/>
</dbReference>
<evidence type="ECO:0000313" key="5">
    <source>
        <dbReference type="EMBL" id="MFD1105905.1"/>
    </source>
</evidence>
<dbReference type="PANTHER" id="PTHR30524">
    <property type="entry name" value="MANNITOL-1-PHOSPHATE 5-DEHYDROGENASE"/>
    <property type="match status" value="1"/>
</dbReference>
<keyword evidence="2" id="KW-0520">NAD</keyword>
<keyword evidence="1" id="KW-0560">Oxidoreductase</keyword>
<dbReference type="Gene3D" id="3.40.50.720">
    <property type="entry name" value="NAD(P)-binding Rossmann-like Domain"/>
    <property type="match status" value="1"/>
</dbReference>
<name>A0ABW3P2F0_9SPHN</name>
<comment type="caution">
    <text evidence="5">The sequence shown here is derived from an EMBL/GenBank/DDBJ whole genome shotgun (WGS) entry which is preliminary data.</text>
</comment>
<evidence type="ECO:0000256" key="1">
    <source>
        <dbReference type="ARBA" id="ARBA00023002"/>
    </source>
</evidence>
<dbReference type="InterPro" id="IPR013328">
    <property type="entry name" value="6PGD_dom2"/>
</dbReference>
<proteinExistence type="predicted"/>
<dbReference type="Gene3D" id="1.10.1040.10">
    <property type="entry name" value="N-(1-d-carboxylethyl)-l-norvaline Dehydrogenase, domain 2"/>
    <property type="match status" value="1"/>
</dbReference>
<dbReference type="InterPro" id="IPR013118">
    <property type="entry name" value="Mannitol_DH_C"/>
</dbReference>
<evidence type="ECO:0000259" key="4">
    <source>
        <dbReference type="Pfam" id="PF08125"/>
    </source>
</evidence>
<sequence>MILQFGTSRFLQAHVDLFAWEAAQVGQDVPDIAIVQVSGDASRAGRLQAFNDPAGFPVIVRGLEQGVPVERQVQVRSVKRGLSASRDWAALCDLFVDRAAYIVSNSGDAGYDIADADRTPTDGGPPCSFCGILLNLLHRRWMAGGPGVTLLPCELVSANGATLRRALHGLAMEQGLETDFIVWLDTECLWVNTLVDRIVSAPLEPAGAAAEPNALWAVERQPTLVMPFAHPSVAIVDDLQRYERLKLHILNLGHSWLAEEWAQAGGDPAVTVLSMMQDEASAARLARLYADEVVPGFAVMGWADQARDYVAMTLDRFANPYLEHRLSDIHAHHPAKVVKRIGAFVDWVDGSDCHVPMPHLRALAARYGDRR</sequence>
<evidence type="ECO:0000259" key="3">
    <source>
        <dbReference type="Pfam" id="PF01232"/>
    </source>
</evidence>
<dbReference type="SUPFAM" id="SSF51735">
    <property type="entry name" value="NAD(P)-binding Rossmann-fold domains"/>
    <property type="match status" value="1"/>
</dbReference>
<dbReference type="Proteomes" id="UP001597203">
    <property type="component" value="Unassembled WGS sequence"/>
</dbReference>
<evidence type="ECO:0000313" key="6">
    <source>
        <dbReference type="Proteomes" id="UP001597203"/>
    </source>
</evidence>
<dbReference type="InterPro" id="IPR036291">
    <property type="entry name" value="NAD(P)-bd_dom_sf"/>
</dbReference>